<dbReference type="AlphaFoldDB" id="A0A0F8XCU7"/>
<feature type="non-terminal residue" evidence="1">
    <location>
        <position position="56"/>
    </location>
</feature>
<sequence>MKLEISEILYEHNKWLVDVEEGKLADLSGADLNWADLSGANLSGANLSGANLRDAN</sequence>
<dbReference type="Pfam" id="PF00805">
    <property type="entry name" value="Pentapeptide"/>
    <property type="match status" value="1"/>
</dbReference>
<reference evidence="1" key="1">
    <citation type="journal article" date="2015" name="Nature">
        <title>Complex archaea that bridge the gap between prokaryotes and eukaryotes.</title>
        <authorList>
            <person name="Spang A."/>
            <person name="Saw J.H."/>
            <person name="Jorgensen S.L."/>
            <person name="Zaremba-Niedzwiedzka K."/>
            <person name="Martijn J."/>
            <person name="Lind A.E."/>
            <person name="van Eijk R."/>
            <person name="Schleper C."/>
            <person name="Guy L."/>
            <person name="Ettema T.J."/>
        </authorList>
    </citation>
    <scope>NUCLEOTIDE SEQUENCE</scope>
</reference>
<dbReference type="Gene3D" id="2.160.20.80">
    <property type="entry name" value="E3 ubiquitin-protein ligase SopA"/>
    <property type="match status" value="1"/>
</dbReference>
<dbReference type="InterPro" id="IPR001646">
    <property type="entry name" value="5peptide_repeat"/>
</dbReference>
<accession>A0A0F8XCU7</accession>
<name>A0A0F8XCU7_9ZZZZ</name>
<comment type="caution">
    <text evidence="1">The sequence shown here is derived from an EMBL/GenBank/DDBJ whole genome shotgun (WGS) entry which is preliminary data.</text>
</comment>
<proteinExistence type="predicted"/>
<gene>
    <name evidence="1" type="ORF">LCGC14_2961850</name>
</gene>
<dbReference type="EMBL" id="LAZR01059974">
    <property type="protein sequence ID" value="KKK66663.1"/>
    <property type="molecule type" value="Genomic_DNA"/>
</dbReference>
<evidence type="ECO:0000313" key="1">
    <source>
        <dbReference type="EMBL" id="KKK66663.1"/>
    </source>
</evidence>
<organism evidence="1">
    <name type="scientific">marine sediment metagenome</name>
    <dbReference type="NCBI Taxonomy" id="412755"/>
    <lineage>
        <taxon>unclassified sequences</taxon>
        <taxon>metagenomes</taxon>
        <taxon>ecological metagenomes</taxon>
    </lineage>
</organism>
<protein>
    <recommendedName>
        <fullName evidence="2">Pentapeptide repeat-containing protein</fullName>
    </recommendedName>
</protein>
<evidence type="ECO:0008006" key="2">
    <source>
        <dbReference type="Google" id="ProtNLM"/>
    </source>
</evidence>
<dbReference type="SUPFAM" id="SSF141571">
    <property type="entry name" value="Pentapeptide repeat-like"/>
    <property type="match status" value="1"/>
</dbReference>